<dbReference type="PANTHER" id="PTHR44520:SF2">
    <property type="entry name" value="RESPONSE REGULATOR RCP1"/>
    <property type="match status" value="1"/>
</dbReference>
<dbReference type="SMART" id="SM00448">
    <property type="entry name" value="REC"/>
    <property type="match status" value="1"/>
</dbReference>
<evidence type="ECO:0000259" key="2">
    <source>
        <dbReference type="PROSITE" id="PS50110"/>
    </source>
</evidence>
<sequence length="144" mass="16321">MENTICFFLVDDDADDQEIFSLALQGVKASTRLEFANDGVEAITRIQNDTSFLPHCIFIDLNMPRMNGQQCLQELRKIDRISQVPIVMYSTTVHPQYLKDALHHGATDFIEKPITIEALTESLSKVFHMLKDSFAVITRSVSKS</sequence>
<keyword evidence="4" id="KW-1185">Reference proteome</keyword>
<dbReference type="PANTHER" id="PTHR44520">
    <property type="entry name" value="RESPONSE REGULATOR RCP1-RELATED"/>
    <property type="match status" value="1"/>
</dbReference>
<dbReference type="STRING" id="688867.SAMN05660236_2806"/>
<dbReference type="GO" id="GO:0000160">
    <property type="term" value="P:phosphorelay signal transduction system"/>
    <property type="evidence" value="ECO:0007669"/>
    <property type="project" value="InterPro"/>
</dbReference>
<dbReference type="EMBL" id="FUZU01000002">
    <property type="protein sequence ID" value="SKC72744.1"/>
    <property type="molecule type" value="Genomic_DNA"/>
</dbReference>
<dbReference type="SUPFAM" id="SSF52172">
    <property type="entry name" value="CheY-like"/>
    <property type="match status" value="1"/>
</dbReference>
<protein>
    <submittedName>
        <fullName evidence="3">Response regulator receiver domain-containing protein</fullName>
    </submittedName>
</protein>
<organism evidence="3 4">
    <name type="scientific">Ohtaekwangia koreensis</name>
    <dbReference type="NCBI Taxonomy" id="688867"/>
    <lineage>
        <taxon>Bacteria</taxon>
        <taxon>Pseudomonadati</taxon>
        <taxon>Bacteroidota</taxon>
        <taxon>Cytophagia</taxon>
        <taxon>Cytophagales</taxon>
        <taxon>Fulvivirgaceae</taxon>
        <taxon>Ohtaekwangia</taxon>
    </lineage>
</organism>
<dbReference type="InterPro" id="IPR001789">
    <property type="entry name" value="Sig_transdc_resp-reg_receiver"/>
</dbReference>
<dbReference type="AlphaFoldDB" id="A0A1T5L9Z8"/>
<feature type="modified residue" description="4-aspartylphosphate" evidence="1">
    <location>
        <position position="60"/>
    </location>
</feature>
<dbReference type="InterPro" id="IPR052893">
    <property type="entry name" value="TCS_response_regulator"/>
</dbReference>
<evidence type="ECO:0000313" key="3">
    <source>
        <dbReference type="EMBL" id="SKC72744.1"/>
    </source>
</evidence>
<dbReference type="Pfam" id="PF00072">
    <property type="entry name" value="Response_reg"/>
    <property type="match status" value="1"/>
</dbReference>
<evidence type="ECO:0000313" key="4">
    <source>
        <dbReference type="Proteomes" id="UP000190961"/>
    </source>
</evidence>
<name>A0A1T5L9Z8_9BACT</name>
<reference evidence="3 4" key="1">
    <citation type="submission" date="2017-02" db="EMBL/GenBank/DDBJ databases">
        <authorList>
            <person name="Peterson S.W."/>
        </authorList>
    </citation>
    <scope>NUCLEOTIDE SEQUENCE [LARGE SCALE GENOMIC DNA]</scope>
    <source>
        <strain evidence="3 4">DSM 25262</strain>
    </source>
</reference>
<gene>
    <name evidence="3" type="ORF">SAMN05660236_2806</name>
</gene>
<dbReference type="Proteomes" id="UP000190961">
    <property type="component" value="Unassembled WGS sequence"/>
</dbReference>
<dbReference type="PROSITE" id="PS50110">
    <property type="entry name" value="RESPONSE_REGULATORY"/>
    <property type="match status" value="1"/>
</dbReference>
<proteinExistence type="predicted"/>
<keyword evidence="1" id="KW-0597">Phosphoprotein</keyword>
<dbReference type="OrthoDB" id="7631574at2"/>
<accession>A0A1T5L9Z8</accession>
<evidence type="ECO:0000256" key="1">
    <source>
        <dbReference type="PROSITE-ProRule" id="PRU00169"/>
    </source>
</evidence>
<dbReference type="InterPro" id="IPR011006">
    <property type="entry name" value="CheY-like_superfamily"/>
</dbReference>
<dbReference type="Gene3D" id="3.40.50.2300">
    <property type="match status" value="1"/>
</dbReference>
<dbReference type="RefSeq" id="WP_079687382.1">
    <property type="nucleotide sequence ID" value="NZ_FUZU01000002.1"/>
</dbReference>
<feature type="domain" description="Response regulatory" evidence="2">
    <location>
        <begin position="6"/>
        <end position="127"/>
    </location>
</feature>